<keyword evidence="3" id="KW-1185">Reference proteome</keyword>
<feature type="region of interest" description="Disordered" evidence="1">
    <location>
        <begin position="561"/>
        <end position="654"/>
    </location>
</feature>
<dbReference type="GeneID" id="81597379"/>
<sequence>MPASIRSSDRIAIPFSVQQQFQQQEIDRARMSQQHQQARQEELTDEEFLMQQAGEWQDHCWICAQEGHDAEHELYLCEMAVLVATGANAQKLPPDRKGPPKTTVPRSMDDIAEGARQVLNHIENNGTEDRYVTGYIRAVRQYALNAQRGDVMGMAKVLDALIKINADTERLNQRMTTIEASTSNLSRSLSSLPADSAAAGLATASAPNTWSNGTSSPGVPEIELREDREVIVKVGANREQIRTLSPKELVERAERQRTTVARQKNSTALAGGASFVAARKLTSGDVAMVANTAAGAELLRKHTEWSRAFGPGSIVQEPSWGVVAYNIPVRSMKLTPETMADVARELLAQNDWGEAARIQFLGWLTRPGARAEGSILIEFTSPAVANRAIITGIVWGKQIHHAVRFCREGRTKLCRKCQKPGHIQSHCSNDFKCGHCADGHPTWECPSTKGQTIPVKCSNCGGGHRPTSQDCAVKRTAMTEAKQALLDSPTYHRVPLQYRNAMRNGNTTTTLATSGPTEGNELDMSIHATGARQEEEQPQHPQPVTVDLVNLEMEPPREMVPPIMEAPSAEPGQHEKPRRGPGRPKGSRTRPRNQAQPAADNTPLAVNRMSTRSQAASQKATQEHNMSKKRRVGEPEDTMDEQPDGSNWFDIHLPQTDPAQASTQQDDRFEQALTQFTNDVTTINDTNTLEPSLQGLDPNSPEYRKLITLRHNQTHLVSVGSSPPVFTTDAPTIEDPNDDIWHETSELIDDQQHNQ</sequence>
<dbReference type="AlphaFoldDB" id="A0AAD6C8V3"/>
<dbReference type="RefSeq" id="XP_056767863.1">
    <property type="nucleotide sequence ID" value="XM_056907136.1"/>
</dbReference>
<evidence type="ECO:0000256" key="1">
    <source>
        <dbReference type="SAM" id="MobiDB-lite"/>
    </source>
</evidence>
<dbReference type="EMBL" id="JAPVEA010000004">
    <property type="protein sequence ID" value="KAJ5455490.1"/>
    <property type="molecule type" value="Genomic_DNA"/>
</dbReference>
<feature type="compositionally biased region" description="Polar residues" evidence="1">
    <location>
        <begin position="608"/>
        <end position="620"/>
    </location>
</feature>
<feature type="compositionally biased region" description="Polar residues" evidence="1">
    <location>
        <begin position="503"/>
        <end position="517"/>
    </location>
</feature>
<protein>
    <submittedName>
        <fullName evidence="2">Zinc knuckle domain protein</fullName>
    </submittedName>
</protein>
<proteinExistence type="predicted"/>
<dbReference type="Proteomes" id="UP001213681">
    <property type="component" value="Unassembled WGS sequence"/>
</dbReference>
<name>A0AAD6C8V3_9EURO</name>
<evidence type="ECO:0000313" key="3">
    <source>
        <dbReference type="Proteomes" id="UP001213681"/>
    </source>
</evidence>
<feature type="region of interest" description="Disordered" evidence="1">
    <location>
        <begin position="499"/>
        <end position="522"/>
    </location>
</feature>
<reference evidence="2" key="2">
    <citation type="journal article" date="2023" name="IMA Fungus">
        <title>Comparative genomic study of the Penicillium genus elucidates a diverse pangenome and 15 lateral gene transfer events.</title>
        <authorList>
            <person name="Petersen C."/>
            <person name="Sorensen T."/>
            <person name="Nielsen M.R."/>
            <person name="Sondergaard T.E."/>
            <person name="Sorensen J.L."/>
            <person name="Fitzpatrick D.A."/>
            <person name="Frisvad J.C."/>
            <person name="Nielsen K.L."/>
        </authorList>
    </citation>
    <scope>NUCLEOTIDE SEQUENCE</scope>
    <source>
        <strain evidence="2">IBT 16125</strain>
    </source>
</reference>
<comment type="caution">
    <text evidence="2">The sequence shown here is derived from an EMBL/GenBank/DDBJ whole genome shotgun (WGS) entry which is preliminary data.</text>
</comment>
<reference evidence="2" key="1">
    <citation type="submission" date="2022-12" db="EMBL/GenBank/DDBJ databases">
        <authorList>
            <person name="Petersen C."/>
        </authorList>
    </citation>
    <scope>NUCLEOTIDE SEQUENCE</scope>
    <source>
        <strain evidence="2">IBT 16125</strain>
    </source>
</reference>
<feature type="compositionally biased region" description="Basic residues" evidence="1">
    <location>
        <begin position="576"/>
        <end position="591"/>
    </location>
</feature>
<organism evidence="2 3">
    <name type="scientific">Penicillium daleae</name>
    <dbReference type="NCBI Taxonomy" id="63821"/>
    <lineage>
        <taxon>Eukaryota</taxon>
        <taxon>Fungi</taxon>
        <taxon>Dikarya</taxon>
        <taxon>Ascomycota</taxon>
        <taxon>Pezizomycotina</taxon>
        <taxon>Eurotiomycetes</taxon>
        <taxon>Eurotiomycetidae</taxon>
        <taxon>Eurotiales</taxon>
        <taxon>Aspergillaceae</taxon>
        <taxon>Penicillium</taxon>
    </lineage>
</organism>
<gene>
    <name evidence="2" type="ORF">N7458_003754</name>
</gene>
<accession>A0AAD6C8V3</accession>
<evidence type="ECO:0000313" key="2">
    <source>
        <dbReference type="EMBL" id="KAJ5455490.1"/>
    </source>
</evidence>